<dbReference type="EMBL" id="BQXS01003139">
    <property type="protein sequence ID" value="GKT33757.1"/>
    <property type="molecule type" value="Genomic_DNA"/>
</dbReference>
<keyword evidence="3" id="KW-1185">Reference proteome</keyword>
<dbReference type="Gene3D" id="3.40.50.150">
    <property type="entry name" value="Vaccinia Virus protein VP39"/>
    <property type="match status" value="1"/>
</dbReference>
<name>A0ABQ5KML4_9EUKA</name>
<comment type="caution">
    <text evidence="2">The sequence shown here is derived from an EMBL/GenBank/DDBJ whole genome shotgun (WGS) entry which is preliminary data.</text>
</comment>
<organism evidence="2 3">
    <name type="scientific">Aduncisulcus paluster</name>
    <dbReference type="NCBI Taxonomy" id="2918883"/>
    <lineage>
        <taxon>Eukaryota</taxon>
        <taxon>Metamonada</taxon>
        <taxon>Carpediemonas-like organisms</taxon>
        <taxon>Aduncisulcus</taxon>
    </lineage>
</organism>
<evidence type="ECO:0000313" key="3">
    <source>
        <dbReference type="Proteomes" id="UP001057375"/>
    </source>
</evidence>
<feature type="non-terminal residue" evidence="2">
    <location>
        <position position="158"/>
    </location>
</feature>
<reference evidence="2" key="1">
    <citation type="submission" date="2022-03" db="EMBL/GenBank/DDBJ databases">
        <title>Draft genome sequence of Aduncisulcus paluster, a free-living microaerophilic Fornicata.</title>
        <authorList>
            <person name="Yuyama I."/>
            <person name="Kume K."/>
            <person name="Tamura T."/>
            <person name="Inagaki Y."/>
            <person name="Hashimoto T."/>
        </authorList>
    </citation>
    <scope>NUCLEOTIDE SEQUENCE</scope>
    <source>
        <strain evidence="2">NY0171</strain>
    </source>
</reference>
<sequence>EDKFGDHVFKFIEVDLVPVVATKSARLSRSPFNSFFDKSNSKISQHGVSSVNYSLISCDASDPTALAKGLFAPDSDFHPHGCCKRGVPTLVLAECLLCYWTPVKVQKFIMELKEECSKGCKIIVTEGEEEKEKEKEEEEDGEGREDALSSSLPFHLIS</sequence>
<dbReference type="InterPro" id="IPR029063">
    <property type="entry name" value="SAM-dependent_MTases_sf"/>
</dbReference>
<evidence type="ECO:0000313" key="2">
    <source>
        <dbReference type="EMBL" id="GKT33757.1"/>
    </source>
</evidence>
<gene>
    <name evidence="2" type="ORF">ADUPG1_002625</name>
</gene>
<dbReference type="SUPFAM" id="SSF53335">
    <property type="entry name" value="S-adenosyl-L-methionine-dependent methyltransferases"/>
    <property type="match status" value="1"/>
</dbReference>
<feature type="region of interest" description="Disordered" evidence="1">
    <location>
        <begin position="127"/>
        <end position="158"/>
    </location>
</feature>
<dbReference type="Proteomes" id="UP001057375">
    <property type="component" value="Unassembled WGS sequence"/>
</dbReference>
<protein>
    <recommendedName>
        <fullName evidence="4">[Phosphatase 2A protein]-leucine-carboxy methyltransferase 1</fullName>
    </recommendedName>
</protein>
<accession>A0ABQ5KML4</accession>
<feature type="non-terminal residue" evidence="2">
    <location>
        <position position="1"/>
    </location>
</feature>
<feature type="compositionally biased region" description="Acidic residues" evidence="1">
    <location>
        <begin position="127"/>
        <end position="143"/>
    </location>
</feature>
<evidence type="ECO:0008006" key="4">
    <source>
        <dbReference type="Google" id="ProtNLM"/>
    </source>
</evidence>
<proteinExistence type="predicted"/>
<evidence type="ECO:0000256" key="1">
    <source>
        <dbReference type="SAM" id="MobiDB-lite"/>
    </source>
</evidence>